<protein>
    <recommendedName>
        <fullName evidence="13">DNA helicase</fullName>
    </recommendedName>
</protein>
<reference evidence="11 12" key="1">
    <citation type="submission" date="2014-09" db="EMBL/GenBank/DDBJ databases">
        <authorList>
            <person name="Ellenberger Sabrina"/>
        </authorList>
    </citation>
    <scope>NUCLEOTIDE SEQUENCE [LARGE SCALE GENOMIC DNA]</scope>
    <source>
        <strain evidence="11 12">CBS 412.66</strain>
    </source>
</reference>
<dbReference type="EMBL" id="LN729400">
    <property type="protein sequence ID" value="CEP13169.1"/>
    <property type="molecule type" value="Genomic_DNA"/>
</dbReference>
<feature type="compositionally biased region" description="Acidic residues" evidence="7">
    <location>
        <begin position="346"/>
        <end position="384"/>
    </location>
</feature>
<evidence type="ECO:0000256" key="4">
    <source>
        <dbReference type="ARBA" id="ARBA00022801"/>
    </source>
</evidence>
<dbReference type="SUPFAM" id="SSF54160">
    <property type="entry name" value="Chromo domain-like"/>
    <property type="match status" value="2"/>
</dbReference>
<dbReference type="STRING" id="35722.A0A0B7N6W7"/>
<feature type="compositionally biased region" description="Low complexity" evidence="7">
    <location>
        <begin position="284"/>
        <end position="331"/>
    </location>
</feature>
<dbReference type="PROSITE" id="PS50013">
    <property type="entry name" value="CHROMO_2"/>
    <property type="match status" value="1"/>
</dbReference>
<evidence type="ECO:0000313" key="12">
    <source>
        <dbReference type="Proteomes" id="UP000054107"/>
    </source>
</evidence>
<dbReference type="SMART" id="SM00487">
    <property type="entry name" value="DEXDc"/>
    <property type="match status" value="1"/>
</dbReference>
<evidence type="ECO:0000256" key="2">
    <source>
        <dbReference type="ARBA" id="ARBA00022737"/>
    </source>
</evidence>
<keyword evidence="6" id="KW-0539">Nucleus</keyword>
<sequence length="2008" mass="228976">MAHQGHHSQPQAQQTQQPPQQQHQQQPGGIVMGQQQFHSQGLGIDQNDLFSDYLGANGTADFNQQLFVDAQPDSMNFTSQNTNFYGNSPQFPSHFIPQQQPQQPSPQQQHQQQQHQFVNLMNFSQPAQQETYPYHSAATAAAAATAVQLQGSFDGVPISGPNQQPRIYNMANQLQSYSPTYMHQQAQVSPHQPQAQPQPQYNNSVHQIDANVQYQKQLQQQQQQRQQQLMLQRQQQMQQQQQHQQRQIQQQHQQQLHHNNLPRQQGPTPPQQQQQQRQHHIQHQVKQSPQQYHHHQQQPQQPYQQQIMFQHQPPQQHSPIPSSKASAAASKRSNRTTKRKVKYEESTDDEADDIIAADGNGDNDDGDDDDAMDEVAEQSDDSDFDVNPTFAKSKTSSLPPAQMAEAPVVMIPMGTKIFEKMLDYRLNPSNGRPELLVKYKYSSYRHVEWVPKEKIEGEHLGKHRVKKFLTKWAQEGQRGEDFAEYLKVDRIIDEGELVDPVTGEPSIYYLVKWNGQFYDASTWESEEDVQKMDSSKIAEYQRNRIIPQEKLPNPPRRPDYTQFVKYQSGIKYKFGNELRSYQLEGLNWIRFCYYHYRSCILADEMGLGKTVQSVAFLNDIYYNLNVRGPFLIVAPLSTIPHWERAVRAWTDLNVIDYRGSILSRNLIVETEFYYKDVQSKPIPNKYKFDVLVTTYEMASLGAPHIKDVPWKCAIFDEAHRLKNKQSKVGEILKTFSIDHKLLLTGTPLQNNLDELYSLLNFMQPEVFNNEKAFFQEYGNLQTAAEVEKLQALLKPIMLRRFKEDVEKTIPVKEETVIEVELTNPQKKWYRAILEKNFSFLKKGARSNKEMPQLRNIMMQLRKCCIHPYLLDGAEEVIVSDSGARNIQEQFKCLVDSSGKLVLIDKLLRKLFEGNHKVLIFSQFTSCLDILSDYLRGRQYPHERIDGSIPGEQRQAAIDRFSTLPIDQSFVFLLCTRAGGVGINLTAADTCIIFDSDWNPQNDLQAQARCHRIGQTKPVQVYRLICRNTYEKDMFDRAGMKLGLDKAVMQRMNNNSGSAGGSNNTPSPGDHDSPNLSKNELNRKEIEDLLKKGAYGAVMDDEESKQFCEEDIDQILERRTTVIRHEGNEKGSIFSKATFSASTGQNVELDDPDFWEKWAAKANLDVNGVQDENELIVYEPRRRRQVQRFGTRAVDGGYESNDNADDSDAYEDESEKTRRRGGGGGGGGSGSGGSGSDAIRPWTLSEKTKYERKLMIYGFGPWKQMQAHFPRRTEKDLKAATKCLMRKIKHVIEGNTEEDRKLIQDIESILESENEDASGDETVPYAGANKRQIAEFRSFLIQAPQDYIEHIERKGRNFLLRIQMLHMVRDRIVPKDWEEAKRLPIPKVTGSLPCDWWGEAEDRDLLLGICKHGYQQYLTMRKDKEFCFFGKKFDDSKAGTLQEDDDDPNQDDGSDFGGGSDDATVYVWPSKADIGMRLRRIIAAFLREQGLEKRRRALAEGSATGAGAGVGAGSSGGATRPSRSRSRASESGNRWQKKNRSDFMRTILSFGVETVAGDPNIRWDRFRELSGLDKRTDASLDTYYYKFIAACKEIMKKHQEQQKKDHDDDEDQKSRESSQEAAAAAAAASSSTTTTATEDLELVDTIPYDKARRALKRVEQMKKIRELVVVDPEFENSLQRARKTSGLPPWWEMPLHDRALLHGICKHGIGRHDLMVTDKDLPFHQIAKKRTVSEEGEAEEGEAEEDEDESISSILNRISWPKELVIARRIEALCELILKPKPQKRAVRSRKRKSPSATNTSTEDPSPASAHTPPLPPKAQPQPQSQPSHLSNPPKTGGKTIPPEIAAAIAPPPHVANRKYLSDVATTSDEDEYEEEEDEEEQEEIRQKRARYQLYQQQQQEKQQQQQLHQQQQRQQHVANNPGKPQGFKYPPHHQQAAASSSSYGYNTNHLYNNTASSTPTTAMTTQSTPSSTIDDDDDEDDEDDDEDEDMEDGEISESEDDGSSAFAF</sequence>
<feature type="compositionally biased region" description="Acidic residues" evidence="7">
    <location>
        <begin position="1441"/>
        <end position="1453"/>
    </location>
</feature>
<dbReference type="InterPro" id="IPR000330">
    <property type="entry name" value="SNF2_N"/>
</dbReference>
<evidence type="ECO:0000256" key="3">
    <source>
        <dbReference type="ARBA" id="ARBA00022741"/>
    </source>
</evidence>
<feature type="compositionally biased region" description="Basic residues" evidence="7">
    <location>
        <begin position="1782"/>
        <end position="1793"/>
    </location>
</feature>
<keyword evidence="12" id="KW-1185">Reference proteome</keyword>
<dbReference type="GO" id="GO:0005524">
    <property type="term" value="F:ATP binding"/>
    <property type="evidence" value="ECO:0007669"/>
    <property type="project" value="UniProtKB-KW"/>
</dbReference>
<keyword evidence="5" id="KW-0067">ATP-binding</keyword>
<evidence type="ECO:0000259" key="9">
    <source>
        <dbReference type="PROSITE" id="PS51192"/>
    </source>
</evidence>
<comment type="subcellular location">
    <subcellularLocation>
        <location evidence="1">Nucleus</location>
    </subcellularLocation>
</comment>
<feature type="region of interest" description="Disordered" evidence="7">
    <location>
        <begin position="1051"/>
        <end position="1077"/>
    </location>
</feature>
<dbReference type="OrthoDB" id="5857104at2759"/>
<feature type="compositionally biased region" description="Acidic residues" evidence="7">
    <location>
        <begin position="1867"/>
        <end position="1882"/>
    </location>
</feature>
<accession>A0A0B7N6W7</accession>
<feature type="region of interest" description="Disordered" evidence="7">
    <location>
        <begin position="1726"/>
        <end position="1750"/>
    </location>
</feature>
<feature type="compositionally biased region" description="Acidic residues" evidence="7">
    <location>
        <begin position="1201"/>
        <end position="1213"/>
    </location>
</feature>
<dbReference type="Gene3D" id="1.10.10.60">
    <property type="entry name" value="Homeodomain-like"/>
    <property type="match status" value="2"/>
</dbReference>
<dbReference type="Pfam" id="PF23078">
    <property type="entry name" value="HTH_CHD6-9"/>
    <property type="match status" value="1"/>
</dbReference>
<proteinExistence type="predicted"/>
<feature type="region of interest" description="Disordered" evidence="7">
    <location>
        <begin position="1597"/>
        <end position="1633"/>
    </location>
</feature>
<dbReference type="InterPro" id="IPR056342">
    <property type="entry name" value="HTH_CHD6-9"/>
</dbReference>
<feature type="compositionally biased region" description="Acidic residues" evidence="7">
    <location>
        <begin position="1733"/>
        <end position="1749"/>
    </location>
</feature>
<dbReference type="CDD" id="cd18793">
    <property type="entry name" value="SF2_C_SNF"/>
    <property type="match status" value="1"/>
</dbReference>
<feature type="region of interest" description="Disordered" evidence="7">
    <location>
        <begin position="1782"/>
        <end position="2008"/>
    </location>
</feature>
<feature type="compositionally biased region" description="Low complexity" evidence="7">
    <location>
        <begin position="1891"/>
        <end position="1916"/>
    </location>
</feature>
<dbReference type="Gene3D" id="2.40.50.40">
    <property type="match status" value="1"/>
</dbReference>
<feature type="domain" description="Chromo" evidence="8">
    <location>
        <begin position="486"/>
        <end position="552"/>
    </location>
</feature>
<dbReference type="Pfam" id="PF00385">
    <property type="entry name" value="Chromo"/>
    <property type="match status" value="1"/>
</dbReference>
<evidence type="ECO:0000259" key="10">
    <source>
        <dbReference type="PROSITE" id="PS51194"/>
    </source>
</evidence>
<dbReference type="PANTHER" id="PTHR45623:SF11">
    <property type="entry name" value="KISMET, ISOFORM C"/>
    <property type="match status" value="1"/>
</dbReference>
<feature type="compositionally biased region" description="Low complexity" evidence="7">
    <location>
        <begin position="1052"/>
        <end position="1067"/>
    </location>
</feature>
<evidence type="ECO:0000256" key="6">
    <source>
        <dbReference type="ARBA" id="ARBA00023242"/>
    </source>
</evidence>
<dbReference type="Proteomes" id="UP000054107">
    <property type="component" value="Unassembled WGS sequence"/>
</dbReference>
<dbReference type="SMART" id="SM00490">
    <property type="entry name" value="HELICc"/>
    <property type="match status" value="1"/>
</dbReference>
<keyword evidence="2" id="KW-0677">Repeat</keyword>
<feature type="compositionally biased region" description="Low complexity" evidence="7">
    <location>
        <begin position="88"/>
        <end position="114"/>
    </location>
</feature>
<evidence type="ECO:0000256" key="7">
    <source>
        <dbReference type="SAM" id="MobiDB-lite"/>
    </source>
</evidence>
<keyword evidence="3" id="KW-0547">Nucleotide-binding</keyword>
<feature type="region of interest" description="Disordered" evidence="7">
    <location>
        <begin position="240"/>
        <end position="386"/>
    </location>
</feature>
<dbReference type="CDD" id="cd17995">
    <property type="entry name" value="DEXHc_CHD6_7_8_9"/>
    <property type="match status" value="1"/>
</dbReference>
<feature type="compositionally biased region" description="Polar residues" evidence="7">
    <location>
        <begin position="1943"/>
        <end position="1953"/>
    </location>
</feature>
<feature type="compositionally biased region" description="Low complexity" evidence="7">
    <location>
        <begin position="183"/>
        <end position="200"/>
    </location>
</feature>
<feature type="compositionally biased region" description="Low complexity" evidence="7">
    <location>
        <begin position="1620"/>
        <end position="1633"/>
    </location>
</feature>
<dbReference type="GO" id="GO:0005634">
    <property type="term" value="C:nucleus"/>
    <property type="evidence" value="ECO:0007669"/>
    <property type="project" value="UniProtKB-SubCell"/>
</dbReference>
<dbReference type="Gene3D" id="3.40.50.10810">
    <property type="entry name" value="Tandem AAA-ATPase domain"/>
    <property type="match status" value="1"/>
</dbReference>
<feature type="region of interest" description="Disordered" evidence="7">
    <location>
        <begin position="78"/>
        <end position="114"/>
    </location>
</feature>
<feature type="compositionally biased region" description="Acidic residues" evidence="7">
    <location>
        <begin position="1973"/>
        <end position="2002"/>
    </location>
</feature>
<keyword evidence="4" id="KW-0378">Hydrolase</keyword>
<dbReference type="InterPro" id="IPR038718">
    <property type="entry name" value="SNF2-like_sf"/>
</dbReference>
<dbReference type="Pfam" id="PF00176">
    <property type="entry name" value="SNF2-rel_dom"/>
    <property type="match status" value="1"/>
</dbReference>
<dbReference type="PROSITE" id="PS51194">
    <property type="entry name" value="HELICASE_CTER"/>
    <property type="match status" value="1"/>
</dbReference>
<feature type="domain" description="Helicase ATP-binding" evidence="9">
    <location>
        <begin position="590"/>
        <end position="765"/>
    </location>
</feature>
<dbReference type="Gene3D" id="3.40.50.300">
    <property type="entry name" value="P-loop containing nucleotide triphosphate hydrolases"/>
    <property type="match status" value="1"/>
</dbReference>
<feature type="compositionally biased region" description="Low complexity" evidence="7">
    <location>
        <begin position="7"/>
        <end position="27"/>
    </location>
</feature>
<dbReference type="InterPro" id="IPR001650">
    <property type="entry name" value="Helicase_C-like"/>
</dbReference>
<evidence type="ECO:0000256" key="5">
    <source>
        <dbReference type="ARBA" id="ARBA00022840"/>
    </source>
</evidence>
<evidence type="ECO:0000259" key="8">
    <source>
        <dbReference type="PROSITE" id="PS50013"/>
    </source>
</evidence>
<feature type="compositionally biased region" description="Low complexity" evidence="7">
    <location>
        <begin position="240"/>
        <end position="276"/>
    </location>
</feature>
<dbReference type="CDD" id="cd00167">
    <property type="entry name" value="SANT"/>
    <property type="match status" value="1"/>
</dbReference>
<feature type="compositionally biased region" description="Basic residues" evidence="7">
    <location>
        <begin position="332"/>
        <end position="341"/>
    </location>
</feature>
<feature type="compositionally biased region" description="Gly residues" evidence="7">
    <location>
        <begin position="1503"/>
        <end position="1515"/>
    </location>
</feature>
<dbReference type="GO" id="GO:0008094">
    <property type="term" value="F:ATP-dependent activity, acting on DNA"/>
    <property type="evidence" value="ECO:0007669"/>
    <property type="project" value="UniProtKB-ARBA"/>
</dbReference>
<dbReference type="InterPro" id="IPR049730">
    <property type="entry name" value="SNF2/RAD54-like_C"/>
</dbReference>
<name>A0A0B7N6W7_9FUNG</name>
<gene>
    <name evidence="11" type="primary">PARPA_07218.1 scaffold 26858</name>
</gene>
<dbReference type="InterPro" id="IPR001005">
    <property type="entry name" value="SANT/Myb"/>
</dbReference>
<feature type="compositionally biased region" description="Gly residues" evidence="7">
    <location>
        <begin position="1221"/>
        <end position="1234"/>
    </location>
</feature>
<evidence type="ECO:0000256" key="1">
    <source>
        <dbReference type="ARBA" id="ARBA00004123"/>
    </source>
</evidence>
<evidence type="ECO:0000313" key="11">
    <source>
        <dbReference type="EMBL" id="CEP13169.1"/>
    </source>
</evidence>
<feature type="compositionally biased region" description="Low complexity" evidence="7">
    <location>
        <begin position="1954"/>
        <end position="1972"/>
    </location>
</feature>
<dbReference type="PANTHER" id="PTHR45623">
    <property type="entry name" value="CHROMODOMAIN-HELICASE-DNA-BINDING PROTEIN 3-RELATED-RELATED"/>
    <property type="match status" value="1"/>
</dbReference>
<feature type="compositionally biased region" description="Polar residues" evidence="7">
    <location>
        <begin position="78"/>
        <end position="87"/>
    </location>
</feature>
<feature type="compositionally biased region" description="Low complexity" evidence="7">
    <location>
        <begin position="1820"/>
        <end position="1833"/>
    </location>
</feature>
<organism evidence="11 12">
    <name type="scientific">Parasitella parasitica</name>
    <dbReference type="NCBI Taxonomy" id="35722"/>
    <lineage>
        <taxon>Eukaryota</taxon>
        <taxon>Fungi</taxon>
        <taxon>Fungi incertae sedis</taxon>
        <taxon>Mucoromycota</taxon>
        <taxon>Mucoromycotina</taxon>
        <taxon>Mucoromycetes</taxon>
        <taxon>Mucorales</taxon>
        <taxon>Mucorineae</taxon>
        <taxon>Mucoraceae</taxon>
        <taxon>Parasitella</taxon>
    </lineage>
</organism>
<dbReference type="SUPFAM" id="SSF52540">
    <property type="entry name" value="P-loop containing nucleoside triphosphate hydrolases"/>
    <property type="match status" value="2"/>
</dbReference>
<dbReference type="InterPro" id="IPR016197">
    <property type="entry name" value="Chromo-like_dom_sf"/>
</dbReference>
<dbReference type="SMART" id="SM00298">
    <property type="entry name" value="CHROMO"/>
    <property type="match status" value="2"/>
</dbReference>
<dbReference type="InterPro" id="IPR027417">
    <property type="entry name" value="P-loop_NTPase"/>
</dbReference>
<feature type="domain" description="Helicase C-terminal" evidence="10">
    <location>
        <begin position="902"/>
        <end position="1054"/>
    </location>
</feature>
<dbReference type="InterPro" id="IPR023780">
    <property type="entry name" value="Chromo_domain"/>
</dbReference>
<feature type="region of interest" description="Disordered" evidence="7">
    <location>
        <begin position="1501"/>
        <end position="1537"/>
    </location>
</feature>
<feature type="region of interest" description="Disordered" evidence="7">
    <location>
        <begin position="1"/>
        <end position="29"/>
    </location>
</feature>
<dbReference type="Pfam" id="PF00271">
    <property type="entry name" value="Helicase_C"/>
    <property type="match status" value="1"/>
</dbReference>
<dbReference type="InterPro" id="IPR014001">
    <property type="entry name" value="Helicase_ATP-bd"/>
</dbReference>
<feature type="region of interest" description="Disordered" evidence="7">
    <location>
        <begin position="182"/>
        <end position="201"/>
    </location>
</feature>
<evidence type="ECO:0008006" key="13">
    <source>
        <dbReference type="Google" id="ProtNLM"/>
    </source>
</evidence>
<feature type="compositionally biased region" description="Polar residues" evidence="7">
    <location>
        <begin position="1794"/>
        <end position="1803"/>
    </location>
</feature>
<dbReference type="GO" id="GO:0016787">
    <property type="term" value="F:hydrolase activity"/>
    <property type="evidence" value="ECO:0007669"/>
    <property type="project" value="UniProtKB-KW"/>
</dbReference>
<feature type="region of interest" description="Disordered" evidence="7">
    <location>
        <begin position="1188"/>
        <end position="1241"/>
    </location>
</feature>
<feature type="compositionally biased region" description="Basic and acidic residues" evidence="7">
    <location>
        <begin position="1597"/>
        <end position="1617"/>
    </location>
</feature>
<dbReference type="InterPro" id="IPR000953">
    <property type="entry name" value="Chromo/chromo_shadow_dom"/>
</dbReference>
<feature type="region of interest" description="Disordered" evidence="7">
    <location>
        <begin position="1438"/>
        <end position="1459"/>
    </location>
</feature>
<dbReference type="PROSITE" id="PS51192">
    <property type="entry name" value="HELICASE_ATP_BIND_1"/>
    <property type="match status" value="1"/>
</dbReference>